<comment type="caution">
    <text evidence="6">The sequence shown here is derived from an EMBL/GenBank/DDBJ whole genome shotgun (WGS) entry which is preliminary data.</text>
</comment>
<dbReference type="InterPro" id="IPR014892">
    <property type="entry name" value="RPA_C"/>
</dbReference>
<dbReference type="PANTHER" id="PTHR13989">
    <property type="entry name" value="REPLICATION PROTEIN A-RELATED"/>
    <property type="match status" value="1"/>
</dbReference>
<dbReference type="GO" id="GO:0000724">
    <property type="term" value="P:double-strand break repair via homologous recombination"/>
    <property type="evidence" value="ECO:0007669"/>
    <property type="project" value="TreeGrafter"/>
</dbReference>
<evidence type="ECO:0000313" key="7">
    <source>
        <dbReference type="Proteomes" id="UP000015354"/>
    </source>
</evidence>
<dbReference type="Pfam" id="PF08784">
    <property type="entry name" value="RPA_C"/>
    <property type="match status" value="1"/>
</dbReference>
<sequence>MFGSSTQGNNFAAAAGGAQQQQRRITPIRALTIKQLLQAQSVGDGAMVVDGREVTQATVVGRVVGYESLNMLGGGAITAKHFGYRITDNTGMIVARQWIEPDSNQEPLPINSHVRASGTVKIWQDAPVVTGNVVAVVDSNELNYHLLDAVLTHLRLTQGNRRPQEQGSKASVTNTAAAVGVKNMLPGGDTKILLTDLLVNLIRQNAHGGDSGMSMDELTAAAQRYNFGSSDVFAAMRTLAAEGTVYQMHDNRFAI</sequence>
<evidence type="ECO:0000256" key="3">
    <source>
        <dbReference type="ARBA" id="ARBA00023125"/>
    </source>
</evidence>
<dbReference type="GO" id="GO:0000781">
    <property type="term" value="C:chromosome, telomeric region"/>
    <property type="evidence" value="ECO:0007669"/>
    <property type="project" value="TreeGrafter"/>
</dbReference>
<keyword evidence="3" id="KW-0238">DNA-binding</keyword>
<dbReference type="PANTHER" id="PTHR13989:SF16">
    <property type="entry name" value="REPLICATION PROTEIN A2"/>
    <property type="match status" value="1"/>
</dbReference>
<evidence type="ECO:0000259" key="5">
    <source>
        <dbReference type="Pfam" id="PF08784"/>
    </source>
</evidence>
<dbReference type="AlphaFoldDB" id="S9UMP8"/>
<keyword evidence="4" id="KW-0539">Nucleus</keyword>
<proteinExistence type="predicted"/>
<dbReference type="GO" id="GO:0006260">
    <property type="term" value="P:DNA replication"/>
    <property type="evidence" value="ECO:0007669"/>
    <property type="project" value="UniProtKB-KW"/>
</dbReference>
<feature type="domain" description="Replication protein A C-terminal" evidence="5">
    <location>
        <begin position="153"/>
        <end position="251"/>
    </location>
</feature>
<dbReference type="InterPro" id="IPR012340">
    <property type="entry name" value="NA-bd_OB-fold"/>
</dbReference>
<dbReference type="InterPro" id="IPR040260">
    <property type="entry name" value="RFA2-like"/>
</dbReference>
<gene>
    <name evidence="6" type="ORF">STCU_02980</name>
</gene>
<organism evidence="6 7">
    <name type="scientific">Strigomonas culicis</name>
    <dbReference type="NCBI Taxonomy" id="28005"/>
    <lineage>
        <taxon>Eukaryota</taxon>
        <taxon>Discoba</taxon>
        <taxon>Euglenozoa</taxon>
        <taxon>Kinetoplastea</taxon>
        <taxon>Metakinetoplastina</taxon>
        <taxon>Trypanosomatida</taxon>
        <taxon>Trypanosomatidae</taxon>
        <taxon>Strigomonadinae</taxon>
        <taxon>Strigomonas</taxon>
    </lineage>
</organism>
<name>S9UMP8_9TRYP</name>
<accession>S9UMP8</accession>
<protein>
    <submittedName>
        <fullName evidence="6">Replication factor A2</fullName>
    </submittedName>
</protein>
<dbReference type="OrthoDB" id="25571at2759"/>
<dbReference type="Proteomes" id="UP000015354">
    <property type="component" value="Unassembled WGS sequence"/>
</dbReference>
<evidence type="ECO:0000256" key="2">
    <source>
        <dbReference type="ARBA" id="ARBA00022705"/>
    </source>
</evidence>
<dbReference type="GO" id="GO:0003697">
    <property type="term" value="F:single-stranded DNA binding"/>
    <property type="evidence" value="ECO:0007669"/>
    <property type="project" value="TreeGrafter"/>
</dbReference>
<reference evidence="6 7" key="1">
    <citation type="journal article" date="2013" name="PLoS ONE">
        <title>Predicting the Proteins of Angomonas deanei, Strigomonas culicis and Their Respective Endosymbionts Reveals New Aspects of the Trypanosomatidae Family.</title>
        <authorList>
            <person name="Motta M.C."/>
            <person name="Martins A.C."/>
            <person name="de Souza S.S."/>
            <person name="Catta-Preta C.M."/>
            <person name="Silva R."/>
            <person name="Klein C.C."/>
            <person name="de Almeida L.G."/>
            <person name="de Lima Cunha O."/>
            <person name="Ciapina L.P."/>
            <person name="Brocchi M."/>
            <person name="Colabardini A.C."/>
            <person name="de Araujo Lima B."/>
            <person name="Machado C.R."/>
            <person name="de Almeida Soares C.M."/>
            <person name="Probst C.M."/>
            <person name="de Menezes C.B."/>
            <person name="Thompson C.E."/>
            <person name="Bartholomeu D.C."/>
            <person name="Gradia D.F."/>
            <person name="Pavoni D.P."/>
            <person name="Grisard E.C."/>
            <person name="Fantinatti-Garboggini F."/>
            <person name="Marchini F.K."/>
            <person name="Rodrigues-Luiz G.F."/>
            <person name="Wagner G."/>
            <person name="Goldman G.H."/>
            <person name="Fietto J.L."/>
            <person name="Elias M.C."/>
            <person name="Goldman M.H."/>
            <person name="Sagot M.F."/>
            <person name="Pereira M."/>
            <person name="Stoco P.H."/>
            <person name="de Mendonca-Neto R.P."/>
            <person name="Teixeira S.M."/>
            <person name="Maciel T.E."/>
            <person name="de Oliveira Mendes T.A."/>
            <person name="Urmenyi T.P."/>
            <person name="de Souza W."/>
            <person name="Schenkman S."/>
            <person name="de Vasconcelos A.T."/>
        </authorList>
    </citation>
    <scope>NUCLEOTIDE SEQUENCE [LARGE SCALE GENOMIC DNA]</scope>
</reference>
<keyword evidence="2" id="KW-0235">DNA replication</keyword>
<dbReference type="GO" id="GO:0005662">
    <property type="term" value="C:DNA replication factor A complex"/>
    <property type="evidence" value="ECO:0007669"/>
    <property type="project" value="TreeGrafter"/>
</dbReference>
<evidence type="ECO:0000313" key="6">
    <source>
        <dbReference type="EMBL" id="EPY32092.1"/>
    </source>
</evidence>
<keyword evidence="7" id="KW-1185">Reference proteome</keyword>
<dbReference type="InterPro" id="IPR014646">
    <property type="entry name" value="Rfa2/RPA32"/>
</dbReference>
<dbReference type="PIRSF" id="PIRSF036949">
    <property type="entry name" value="RPA32"/>
    <property type="match status" value="1"/>
</dbReference>
<dbReference type="SUPFAM" id="SSF50249">
    <property type="entry name" value="Nucleic acid-binding proteins"/>
    <property type="match status" value="1"/>
</dbReference>
<evidence type="ECO:0000256" key="4">
    <source>
        <dbReference type="ARBA" id="ARBA00023242"/>
    </source>
</evidence>
<evidence type="ECO:0000256" key="1">
    <source>
        <dbReference type="ARBA" id="ARBA00004123"/>
    </source>
</evidence>
<dbReference type="EMBL" id="ATMH01002980">
    <property type="protein sequence ID" value="EPY32092.1"/>
    <property type="molecule type" value="Genomic_DNA"/>
</dbReference>
<comment type="subcellular location">
    <subcellularLocation>
        <location evidence="1">Nucleus</location>
    </subcellularLocation>
</comment>
<dbReference type="GO" id="GO:0006289">
    <property type="term" value="P:nucleotide-excision repair"/>
    <property type="evidence" value="ECO:0007669"/>
    <property type="project" value="TreeGrafter"/>
</dbReference>
<dbReference type="Gene3D" id="2.40.50.140">
    <property type="entry name" value="Nucleic acid-binding proteins"/>
    <property type="match status" value="1"/>
</dbReference>
<dbReference type="GO" id="GO:0035861">
    <property type="term" value="C:site of double-strand break"/>
    <property type="evidence" value="ECO:0007669"/>
    <property type="project" value="TreeGrafter"/>
</dbReference>